<dbReference type="PANTHER" id="PTHR22779">
    <property type="entry name" value="SD17342P"/>
    <property type="match status" value="1"/>
</dbReference>
<feature type="transmembrane region" description="Helical" evidence="6">
    <location>
        <begin position="42"/>
        <end position="68"/>
    </location>
</feature>
<comment type="subcellular location">
    <subcellularLocation>
        <location evidence="1">Membrane</location>
        <topology evidence="1">Multi-pass membrane protein</topology>
    </subcellularLocation>
</comment>
<evidence type="ECO:0000256" key="4">
    <source>
        <dbReference type="ARBA" id="ARBA00022989"/>
    </source>
</evidence>
<evidence type="ECO:0000256" key="6">
    <source>
        <dbReference type="SAM" id="Phobius"/>
    </source>
</evidence>
<keyword evidence="5 6" id="KW-0472">Membrane</keyword>
<gene>
    <name evidence="7" type="ORF">DASB73_041000</name>
</gene>
<protein>
    <submittedName>
        <fullName evidence="7">May24 protein</fullName>
    </submittedName>
</protein>
<evidence type="ECO:0000256" key="5">
    <source>
        <dbReference type="ARBA" id="ARBA00023136"/>
    </source>
</evidence>
<comment type="caution">
    <text evidence="7">The sequence shown here is derived from an EMBL/GenBank/DDBJ whole genome shotgun (WGS) entry which is preliminary data.</text>
</comment>
<keyword evidence="3 6" id="KW-0812">Transmembrane</keyword>
<sequence>MSLGYSDGDVPVGYVSPPFPSLLFNLSENPYTSALLFYAWDIYVFTVYWFLIFSIGMHFVIVSVIIAVNYKRNIANQATLLIIFLSYIVCGAFYGYVLGSFVGLLLGAIYRAGALHMSTWVPFTWALGVMMFTIFSSYEFSTIDM</sequence>
<evidence type="ECO:0000256" key="2">
    <source>
        <dbReference type="ARBA" id="ARBA00006325"/>
    </source>
</evidence>
<dbReference type="GO" id="GO:0016020">
    <property type="term" value="C:membrane"/>
    <property type="evidence" value="ECO:0007669"/>
    <property type="project" value="UniProtKB-SubCell"/>
</dbReference>
<evidence type="ECO:0000313" key="7">
    <source>
        <dbReference type="EMBL" id="GMM53137.1"/>
    </source>
</evidence>
<evidence type="ECO:0000256" key="3">
    <source>
        <dbReference type="ARBA" id="ARBA00022692"/>
    </source>
</evidence>
<dbReference type="PANTHER" id="PTHR22779:SF6">
    <property type="entry name" value="SD17342P"/>
    <property type="match status" value="1"/>
</dbReference>
<dbReference type="Pfam" id="PF10190">
    <property type="entry name" value="Tmemb_170"/>
    <property type="match status" value="1"/>
</dbReference>
<keyword evidence="4 6" id="KW-1133">Transmembrane helix</keyword>
<keyword evidence="8" id="KW-1185">Reference proteome</keyword>
<reference evidence="7 8" key="1">
    <citation type="journal article" date="2023" name="Elife">
        <title>Identification of key yeast species and microbe-microbe interactions impacting larval growth of Drosophila in the wild.</title>
        <authorList>
            <person name="Mure A."/>
            <person name="Sugiura Y."/>
            <person name="Maeda R."/>
            <person name="Honda K."/>
            <person name="Sakurai N."/>
            <person name="Takahashi Y."/>
            <person name="Watada M."/>
            <person name="Katoh T."/>
            <person name="Gotoh A."/>
            <person name="Gotoh Y."/>
            <person name="Taniguchi I."/>
            <person name="Nakamura K."/>
            <person name="Hayashi T."/>
            <person name="Katayama T."/>
            <person name="Uemura T."/>
            <person name="Hattori Y."/>
        </authorList>
    </citation>
    <scope>NUCLEOTIDE SEQUENCE [LARGE SCALE GENOMIC DNA]</scope>
    <source>
        <strain evidence="7 8">SB-73</strain>
    </source>
</reference>
<dbReference type="Proteomes" id="UP001362899">
    <property type="component" value="Unassembled WGS sequence"/>
</dbReference>
<comment type="similarity">
    <text evidence="2">Belongs to the TMEM170 family.</text>
</comment>
<feature type="transmembrane region" description="Helical" evidence="6">
    <location>
        <begin position="122"/>
        <end position="140"/>
    </location>
</feature>
<dbReference type="EMBL" id="BTGC01000008">
    <property type="protein sequence ID" value="GMM53137.1"/>
    <property type="molecule type" value="Genomic_DNA"/>
</dbReference>
<evidence type="ECO:0000256" key="1">
    <source>
        <dbReference type="ARBA" id="ARBA00004141"/>
    </source>
</evidence>
<name>A0AAV5RQG2_STABA</name>
<dbReference type="AlphaFoldDB" id="A0AAV5RQG2"/>
<feature type="transmembrane region" description="Helical" evidence="6">
    <location>
        <begin position="80"/>
        <end position="110"/>
    </location>
</feature>
<dbReference type="InterPro" id="IPR019334">
    <property type="entry name" value="TMEM170A/B/YPR153W-like"/>
</dbReference>
<organism evidence="7 8">
    <name type="scientific">Starmerella bacillaris</name>
    <name type="common">Yeast</name>
    <name type="synonym">Candida zemplinina</name>
    <dbReference type="NCBI Taxonomy" id="1247836"/>
    <lineage>
        <taxon>Eukaryota</taxon>
        <taxon>Fungi</taxon>
        <taxon>Dikarya</taxon>
        <taxon>Ascomycota</taxon>
        <taxon>Saccharomycotina</taxon>
        <taxon>Dipodascomycetes</taxon>
        <taxon>Dipodascales</taxon>
        <taxon>Trichomonascaceae</taxon>
        <taxon>Starmerella</taxon>
    </lineage>
</organism>
<accession>A0AAV5RQG2</accession>
<proteinExistence type="inferred from homology"/>
<evidence type="ECO:0000313" key="8">
    <source>
        <dbReference type="Proteomes" id="UP001362899"/>
    </source>
</evidence>